<evidence type="ECO:0000256" key="3">
    <source>
        <dbReference type="ARBA" id="ARBA00038275"/>
    </source>
</evidence>
<dbReference type="InterPro" id="IPR051966">
    <property type="entry name" value="RPAP3"/>
</dbReference>
<dbReference type="Proteomes" id="UP000268093">
    <property type="component" value="Unassembled WGS sequence"/>
</dbReference>
<feature type="compositionally biased region" description="Low complexity" evidence="6">
    <location>
        <begin position="95"/>
        <end position="104"/>
    </location>
</feature>
<evidence type="ECO:0000259" key="7">
    <source>
        <dbReference type="Pfam" id="PF13877"/>
    </source>
</evidence>
<dbReference type="InterPro" id="IPR025986">
    <property type="entry name" value="RPAP3-like_C"/>
</dbReference>
<dbReference type="Gene3D" id="1.25.40.10">
    <property type="entry name" value="Tetratricopeptide repeat domain"/>
    <property type="match status" value="1"/>
</dbReference>
<evidence type="ECO:0000256" key="4">
    <source>
        <dbReference type="ARBA" id="ARBA00040133"/>
    </source>
</evidence>
<dbReference type="InterPro" id="IPR011990">
    <property type="entry name" value="TPR-like_helical_dom_sf"/>
</dbReference>
<feature type="domain" description="RNA-polymerase II-associated protein 3-like C-terminal" evidence="7">
    <location>
        <begin position="448"/>
        <end position="539"/>
    </location>
</feature>
<dbReference type="Pfam" id="PF13877">
    <property type="entry name" value="RPAP3_C"/>
    <property type="match status" value="1"/>
</dbReference>
<comment type="similarity">
    <text evidence="3">Belongs to the RPAP3 family.</text>
</comment>
<feature type="compositionally biased region" description="Low complexity" evidence="6">
    <location>
        <begin position="145"/>
        <end position="174"/>
    </location>
</feature>
<feature type="compositionally biased region" description="Polar residues" evidence="6">
    <location>
        <begin position="352"/>
        <end position="365"/>
    </location>
</feature>
<comment type="caution">
    <text evidence="8">The sequence shown here is derived from an EMBL/GenBank/DDBJ whole genome shotgun (WGS) entry which is preliminary data.</text>
</comment>
<name>A0A433DFX1_9FUNG</name>
<reference evidence="8 9" key="1">
    <citation type="journal article" date="2018" name="New Phytol.">
        <title>Phylogenomics of Endogonaceae and evolution of mycorrhizas within Mucoromycota.</title>
        <authorList>
            <person name="Chang Y."/>
            <person name="Desiro A."/>
            <person name="Na H."/>
            <person name="Sandor L."/>
            <person name="Lipzen A."/>
            <person name="Clum A."/>
            <person name="Barry K."/>
            <person name="Grigoriev I.V."/>
            <person name="Martin F.M."/>
            <person name="Stajich J.E."/>
            <person name="Smith M.E."/>
            <person name="Bonito G."/>
            <person name="Spatafora J.W."/>
        </authorList>
    </citation>
    <scope>NUCLEOTIDE SEQUENCE [LARGE SCALE GENOMIC DNA]</scope>
    <source>
        <strain evidence="8 9">GMNB39</strain>
    </source>
</reference>
<dbReference type="EMBL" id="RBNI01002031">
    <property type="protein sequence ID" value="RUP49726.1"/>
    <property type="molecule type" value="Genomic_DNA"/>
</dbReference>
<keyword evidence="9" id="KW-1185">Reference proteome</keyword>
<dbReference type="GO" id="GO:0101031">
    <property type="term" value="C:protein folding chaperone complex"/>
    <property type="evidence" value="ECO:0007669"/>
    <property type="project" value="TreeGrafter"/>
</dbReference>
<feature type="compositionally biased region" description="Low complexity" evidence="6">
    <location>
        <begin position="337"/>
        <end position="351"/>
    </location>
</feature>
<organism evidence="8 9">
    <name type="scientific">Jimgerdemannia flammicorona</name>
    <dbReference type="NCBI Taxonomy" id="994334"/>
    <lineage>
        <taxon>Eukaryota</taxon>
        <taxon>Fungi</taxon>
        <taxon>Fungi incertae sedis</taxon>
        <taxon>Mucoromycota</taxon>
        <taxon>Mucoromycotina</taxon>
        <taxon>Endogonomycetes</taxon>
        <taxon>Endogonales</taxon>
        <taxon>Endogonaceae</taxon>
        <taxon>Jimgerdemannia</taxon>
    </lineage>
</organism>
<feature type="region of interest" description="Disordered" evidence="6">
    <location>
        <begin position="335"/>
        <end position="365"/>
    </location>
</feature>
<evidence type="ECO:0000256" key="5">
    <source>
        <dbReference type="PROSITE-ProRule" id="PRU00339"/>
    </source>
</evidence>
<dbReference type="PANTHER" id="PTHR46423">
    <property type="entry name" value="RNA POLYMERASE II-ASSOCIATED PROTEIN 3"/>
    <property type="match status" value="1"/>
</dbReference>
<evidence type="ECO:0000256" key="2">
    <source>
        <dbReference type="ARBA" id="ARBA00022803"/>
    </source>
</evidence>
<evidence type="ECO:0000256" key="6">
    <source>
        <dbReference type="SAM" id="MobiDB-lite"/>
    </source>
</evidence>
<keyword evidence="1" id="KW-0677">Repeat</keyword>
<feature type="region of interest" description="Disordered" evidence="6">
    <location>
        <begin position="78"/>
        <end position="107"/>
    </location>
</feature>
<dbReference type="SUPFAM" id="SSF48452">
    <property type="entry name" value="TPR-like"/>
    <property type="match status" value="1"/>
</dbReference>
<feature type="compositionally biased region" description="Polar residues" evidence="6">
    <location>
        <begin position="85"/>
        <end position="94"/>
    </location>
</feature>
<dbReference type="OrthoDB" id="629492at2759"/>
<evidence type="ECO:0000313" key="9">
    <source>
        <dbReference type="Proteomes" id="UP000268093"/>
    </source>
</evidence>
<evidence type="ECO:0000313" key="8">
    <source>
        <dbReference type="EMBL" id="RUP49726.1"/>
    </source>
</evidence>
<dbReference type="Pfam" id="PF13432">
    <property type="entry name" value="TPR_16"/>
    <property type="match status" value="1"/>
</dbReference>
<accession>A0A433DFX1</accession>
<keyword evidence="2 5" id="KW-0802">TPR repeat</keyword>
<proteinExistence type="inferred from homology"/>
<feature type="region of interest" description="Disordered" evidence="6">
    <location>
        <begin position="133"/>
        <end position="198"/>
    </location>
</feature>
<evidence type="ECO:0000256" key="1">
    <source>
        <dbReference type="ARBA" id="ARBA00022737"/>
    </source>
</evidence>
<feature type="repeat" description="TPR" evidence="5">
    <location>
        <begin position="199"/>
        <end position="232"/>
    </location>
</feature>
<dbReference type="PANTHER" id="PTHR46423:SF1">
    <property type="entry name" value="RNA POLYMERASE II-ASSOCIATED PROTEIN 3"/>
    <property type="match status" value="1"/>
</dbReference>
<dbReference type="SMART" id="SM00028">
    <property type="entry name" value="TPR"/>
    <property type="match status" value="3"/>
</dbReference>
<dbReference type="PROSITE" id="PS50005">
    <property type="entry name" value="TPR"/>
    <property type="match status" value="2"/>
</dbReference>
<dbReference type="InterPro" id="IPR019734">
    <property type="entry name" value="TPR_rpt"/>
</dbReference>
<gene>
    <name evidence="8" type="ORF">BC936DRAFT_141691</name>
</gene>
<dbReference type="AlphaFoldDB" id="A0A433DFX1"/>
<feature type="repeat" description="TPR" evidence="5">
    <location>
        <begin position="267"/>
        <end position="300"/>
    </location>
</feature>
<protein>
    <recommendedName>
        <fullName evidence="4">RNA polymerase II-associated protein 3</fullName>
    </recommendedName>
</protein>
<sequence>MTSKRVKKPLYREHQKQRDIMESIWEDLENWQFEIKQRDSQLLKKTPVPAQKIISPRATTEIVLGEYATPKSTIVKRLKPDNAATPRTSETSQNTTATAKSAAKGTERITSNDYRSWDKFDADKAVQDLDDLPEKSKFSTKSSISGGPPVVTKGTPKKTAATSAASAQPQQSKAKLATPAPITEEMKHKGNGNPRTEQALAEKDKGNAMFQKRQYAQALEHYTLGMELDPSNPVLPINRAMAYLKMNNFKEAENDCTSGLALQPDNVKALWRRGIARRELGRVEDARIDFELALKYEPGNKAVSEELAKLPSPSSLGPNKPFAAMTAPLTKMTALKPSTSSESPSSTPASALRNQKTTATATGQSITAVPRKRLVIEEIDDDDEIEPVTSAKDAQTNRATLLVQEIQEAGTTVKGPRPPIVVAAASLLNQTRPPTSAATVTTVSLTSPKTTYEFERDWKTCKARGDMAVYAYMKCITPSAYPTLFRSSLESEHLEKMLAILKDYYVPNESKKDIFDVLSGLSKARRFDMLVMFMEKKEKEALQTIFTHLHQPADDKGSELPPREEVIRLANAYGVKT</sequence>